<accession>A0A2R5LJ32</accession>
<dbReference type="GO" id="GO:0015036">
    <property type="term" value="F:disulfide oxidoreductase activity"/>
    <property type="evidence" value="ECO:0007669"/>
    <property type="project" value="TreeGrafter"/>
</dbReference>
<dbReference type="RefSeq" id="XP_064460767.1">
    <property type="nucleotide sequence ID" value="XM_064604697.1"/>
</dbReference>
<dbReference type="Pfam" id="PF00085">
    <property type="entry name" value="Thioredoxin"/>
    <property type="match status" value="1"/>
</dbReference>
<evidence type="ECO:0000259" key="2">
    <source>
        <dbReference type="PROSITE" id="PS51352"/>
    </source>
</evidence>
<dbReference type="AlphaFoldDB" id="A0A2R5LJ32"/>
<keyword evidence="1" id="KW-0472">Membrane</keyword>
<dbReference type="InterPro" id="IPR013766">
    <property type="entry name" value="Thioredoxin_domain"/>
</dbReference>
<proteinExistence type="predicted"/>
<sequence>MAVVTFAELKVLLHPHYLVNIILAVLYIVLRLVRPFCSMLFLTDSCELDFRETEILTFLAVIVLFRTRKTGVTRLVPYISTACMYTKVANILLFFYNDPRLGILYSVICLVQMMVLPEPSFKGIDNVVYFNETDLDEEIQRDKRVVWLITFYAVWSPSSVNFAPIFSELAAKYTLDNLRFGKVDVTRFPKVAEAHHISTSTLTRQLPTVILFKGGKPIRRRPTVDSNSKLIRFAFSAENVINAFDLNNLYNECKENPIKKKKQPGDEAKKKEE</sequence>
<dbReference type="GeneID" id="135370829"/>
<dbReference type="PANTHER" id="PTHR15853:SF0">
    <property type="entry name" value="THIOREDOXIN-RELATED TRANSMEMBRANE PROTEIN 2"/>
    <property type="match status" value="1"/>
</dbReference>
<dbReference type="InterPro" id="IPR036249">
    <property type="entry name" value="Thioredoxin-like_sf"/>
</dbReference>
<dbReference type="InterPro" id="IPR039101">
    <property type="entry name" value="TMX2"/>
</dbReference>
<organism evidence="3">
    <name type="scientific">Ornithodoros turicata</name>
    <dbReference type="NCBI Taxonomy" id="34597"/>
    <lineage>
        <taxon>Eukaryota</taxon>
        <taxon>Metazoa</taxon>
        <taxon>Ecdysozoa</taxon>
        <taxon>Arthropoda</taxon>
        <taxon>Chelicerata</taxon>
        <taxon>Arachnida</taxon>
        <taxon>Acari</taxon>
        <taxon>Parasitiformes</taxon>
        <taxon>Ixodida</taxon>
        <taxon>Ixodoidea</taxon>
        <taxon>Argasidae</taxon>
        <taxon>Ornithodorinae</taxon>
        <taxon>Ornithodoros</taxon>
    </lineage>
</organism>
<dbReference type="PANTHER" id="PTHR15853">
    <property type="entry name" value="THIOREDOXIN-RELATED"/>
    <property type="match status" value="1"/>
</dbReference>
<dbReference type="KEGG" id="oti:135370829"/>
<keyword evidence="1" id="KW-1133">Transmembrane helix</keyword>
<feature type="transmembrane region" description="Helical" evidence="1">
    <location>
        <begin position="12"/>
        <end position="30"/>
    </location>
</feature>
<reference evidence="3" key="1">
    <citation type="submission" date="2018-03" db="EMBL/GenBank/DDBJ databases">
        <title>The relapsing fever spirochete Borrelia turicatae persists in the highly oxidative environment of its soft-bodied tick vector.</title>
        <authorList>
            <person name="Bourret T.J."/>
            <person name="Boyle W.K."/>
            <person name="Valenzuela J.G."/>
            <person name="Oliveira F."/>
            <person name="Lopez J.E."/>
        </authorList>
    </citation>
    <scope>NUCLEOTIDE SEQUENCE</scope>
    <source>
        <strain evidence="3">Kansas strain/isolate</strain>
        <tissue evidence="3">Salivary glands</tissue>
    </source>
</reference>
<feature type="transmembrane region" description="Helical" evidence="1">
    <location>
        <begin position="75"/>
        <end position="96"/>
    </location>
</feature>
<protein>
    <submittedName>
        <fullName evidence="3">Putative thioredoxin-like protein</fullName>
    </submittedName>
</protein>
<dbReference type="EMBL" id="GGLE01005322">
    <property type="protein sequence ID" value="MBY09448.1"/>
    <property type="molecule type" value="Transcribed_RNA"/>
</dbReference>
<feature type="domain" description="Thioredoxin" evidence="2">
    <location>
        <begin position="110"/>
        <end position="239"/>
    </location>
</feature>
<evidence type="ECO:0000313" key="3">
    <source>
        <dbReference type="EMBL" id="MBY09448.1"/>
    </source>
</evidence>
<dbReference type="SUPFAM" id="SSF52833">
    <property type="entry name" value="Thioredoxin-like"/>
    <property type="match status" value="1"/>
</dbReference>
<evidence type="ECO:0000256" key="1">
    <source>
        <dbReference type="SAM" id="Phobius"/>
    </source>
</evidence>
<dbReference type="PROSITE" id="PS51352">
    <property type="entry name" value="THIOREDOXIN_2"/>
    <property type="match status" value="1"/>
</dbReference>
<dbReference type="Gene3D" id="3.40.30.10">
    <property type="entry name" value="Glutaredoxin"/>
    <property type="match status" value="1"/>
</dbReference>
<name>A0A2R5LJ32_9ACAR</name>
<keyword evidence="1" id="KW-0812">Transmembrane</keyword>